<accession>A0AAN8I5E8</accession>
<proteinExistence type="predicted"/>
<dbReference type="Pfam" id="PF13499">
    <property type="entry name" value="EF-hand_7"/>
    <property type="match status" value="1"/>
</dbReference>
<dbReference type="InterPro" id="IPR050230">
    <property type="entry name" value="CALM/Myosin/TropC-like"/>
</dbReference>
<name>A0AAN8I5E8_9EURO</name>
<dbReference type="PROSITE" id="PS50222">
    <property type="entry name" value="EF_HAND_2"/>
    <property type="match status" value="2"/>
</dbReference>
<reference evidence="7 8" key="1">
    <citation type="submission" date="2022-12" db="EMBL/GenBank/DDBJ databases">
        <title>Genomic features and morphological characterization of a novel Knufia sp. strain isolated from spacecraft assembly facility.</title>
        <authorList>
            <person name="Teixeira M."/>
            <person name="Chander A.M."/>
            <person name="Stajich J.E."/>
            <person name="Venkateswaran K."/>
        </authorList>
    </citation>
    <scope>NUCLEOTIDE SEQUENCE [LARGE SCALE GENOMIC DNA]</scope>
    <source>
        <strain evidence="7 8">FJI-L2-BK-P2</strain>
    </source>
</reference>
<keyword evidence="3" id="KW-0677">Repeat</keyword>
<dbReference type="Pfam" id="PF13405">
    <property type="entry name" value="EF-hand_6"/>
    <property type="match status" value="1"/>
</dbReference>
<dbReference type="EMBL" id="JAKLMC020000027">
    <property type="protein sequence ID" value="KAK5950331.1"/>
    <property type="molecule type" value="Genomic_DNA"/>
</dbReference>
<dbReference type="PANTHER" id="PTHR23048:SF48">
    <property type="entry name" value="CENTRIN 3"/>
    <property type="match status" value="1"/>
</dbReference>
<feature type="domain" description="EF-hand" evidence="6">
    <location>
        <begin position="95"/>
        <end position="130"/>
    </location>
</feature>
<evidence type="ECO:0000256" key="1">
    <source>
        <dbReference type="ARBA" id="ARBA00020786"/>
    </source>
</evidence>
<feature type="domain" description="EF-hand" evidence="6">
    <location>
        <begin position="187"/>
        <end position="222"/>
    </location>
</feature>
<dbReference type="SMART" id="SM00054">
    <property type="entry name" value="EFh"/>
    <property type="match status" value="3"/>
</dbReference>
<dbReference type="SUPFAM" id="SSF47473">
    <property type="entry name" value="EF-hand"/>
    <property type="match status" value="1"/>
</dbReference>
<dbReference type="Proteomes" id="UP001316803">
    <property type="component" value="Unassembled WGS sequence"/>
</dbReference>
<keyword evidence="2" id="KW-0479">Metal-binding</keyword>
<keyword evidence="8" id="KW-1185">Reference proteome</keyword>
<dbReference type="Gene3D" id="1.10.238.10">
    <property type="entry name" value="EF-hand"/>
    <property type="match status" value="2"/>
</dbReference>
<evidence type="ECO:0000256" key="3">
    <source>
        <dbReference type="ARBA" id="ARBA00022737"/>
    </source>
</evidence>
<dbReference type="GO" id="GO:0016460">
    <property type="term" value="C:myosin II complex"/>
    <property type="evidence" value="ECO:0007669"/>
    <property type="project" value="TreeGrafter"/>
</dbReference>
<dbReference type="GO" id="GO:0005509">
    <property type="term" value="F:calcium ion binding"/>
    <property type="evidence" value="ECO:0007669"/>
    <property type="project" value="InterPro"/>
</dbReference>
<evidence type="ECO:0000256" key="4">
    <source>
        <dbReference type="ARBA" id="ARBA00022837"/>
    </source>
</evidence>
<dbReference type="InterPro" id="IPR011992">
    <property type="entry name" value="EF-hand-dom_pair"/>
</dbReference>
<dbReference type="PROSITE" id="PS00018">
    <property type="entry name" value="EF_HAND_1"/>
    <property type="match status" value="1"/>
</dbReference>
<protein>
    <recommendedName>
        <fullName evidence="1">Calmodulin</fullName>
    </recommendedName>
</protein>
<dbReference type="AlphaFoldDB" id="A0AAN8I5E8"/>
<evidence type="ECO:0000313" key="7">
    <source>
        <dbReference type="EMBL" id="KAK5950331.1"/>
    </source>
</evidence>
<dbReference type="InterPro" id="IPR002048">
    <property type="entry name" value="EF_hand_dom"/>
</dbReference>
<feature type="compositionally biased region" description="Polar residues" evidence="5">
    <location>
        <begin position="22"/>
        <end position="39"/>
    </location>
</feature>
<dbReference type="CDD" id="cd00051">
    <property type="entry name" value="EFh"/>
    <property type="match status" value="1"/>
</dbReference>
<evidence type="ECO:0000256" key="2">
    <source>
        <dbReference type="ARBA" id="ARBA00022723"/>
    </source>
</evidence>
<sequence>MSQGHPSFPPRAGFSTKLPDRTASSLHTQPQQTFGQSAPSFPRRAEQSQGANYGAYSNAPPPPSQQQQYNTTAGPSGFKPYTEKDSNVLHELSDEQRAEINEAFSLFDVDKDRHLDYHELRVALRALGFTIPKHEALQIIQTNGVPKPTAQRLNTGPGARPQYHASQLLIPQNAFTRIAAQKIHDRDPREEVERAFYLFDVDRKEYINLEDLRRVTRELGENSLEEQELQNMIDEFDYDGVGGVSKDAFFGICLQ</sequence>
<dbReference type="FunFam" id="1.10.238.10:FF:000003">
    <property type="entry name" value="Calmodulin A"/>
    <property type="match status" value="1"/>
</dbReference>
<feature type="region of interest" description="Disordered" evidence="5">
    <location>
        <begin position="1"/>
        <end position="83"/>
    </location>
</feature>
<keyword evidence="4" id="KW-0106">Calcium</keyword>
<evidence type="ECO:0000256" key="5">
    <source>
        <dbReference type="SAM" id="MobiDB-lite"/>
    </source>
</evidence>
<comment type="caution">
    <text evidence="7">The sequence shown here is derived from an EMBL/GenBank/DDBJ whole genome shotgun (WGS) entry which is preliminary data.</text>
</comment>
<evidence type="ECO:0000313" key="8">
    <source>
        <dbReference type="Proteomes" id="UP001316803"/>
    </source>
</evidence>
<dbReference type="InterPro" id="IPR018247">
    <property type="entry name" value="EF_Hand_1_Ca_BS"/>
</dbReference>
<organism evidence="7 8">
    <name type="scientific">Knufia fluminis</name>
    <dbReference type="NCBI Taxonomy" id="191047"/>
    <lineage>
        <taxon>Eukaryota</taxon>
        <taxon>Fungi</taxon>
        <taxon>Dikarya</taxon>
        <taxon>Ascomycota</taxon>
        <taxon>Pezizomycotina</taxon>
        <taxon>Eurotiomycetes</taxon>
        <taxon>Chaetothyriomycetidae</taxon>
        <taxon>Chaetothyriales</taxon>
        <taxon>Trichomeriaceae</taxon>
        <taxon>Knufia</taxon>
    </lineage>
</organism>
<evidence type="ECO:0000259" key="6">
    <source>
        <dbReference type="PROSITE" id="PS50222"/>
    </source>
</evidence>
<gene>
    <name evidence="7" type="primary">CDC31</name>
    <name evidence="7" type="ORF">OHC33_008550</name>
</gene>
<dbReference type="PANTHER" id="PTHR23048">
    <property type="entry name" value="MYOSIN LIGHT CHAIN 1, 3"/>
    <property type="match status" value="1"/>
</dbReference>